<evidence type="ECO:0000256" key="1">
    <source>
        <dbReference type="ARBA" id="ARBA00007435"/>
    </source>
</evidence>
<dbReference type="OrthoDB" id="1495241at2"/>
<dbReference type="SUPFAM" id="SSF82771">
    <property type="entry name" value="GIY-YIG endonuclease"/>
    <property type="match status" value="1"/>
</dbReference>
<proteinExistence type="inferred from homology"/>
<dbReference type="InterPro" id="IPR035901">
    <property type="entry name" value="GIY-YIG_endonuc_sf"/>
</dbReference>
<accession>A0A1M5ND15</accession>
<dbReference type="EMBL" id="FQWS01000001">
    <property type="protein sequence ID" value="SHG87079.1"/>
    <property type="molecule type" value="Genomic_DNA"/>
</dbReference>
<dbReference type="CDD" id="cd10456">
    <property type="entry name" value="GIY-YIG_UPF0213"/>
    <property type="match status" value="1"/>
</dbReference>
<evidence type="ECO:0000313" key="3">
    <source>
        <dbReference type="EMBL" id="SHG87079.1"/>
    </source>
</evidence>
<dbReference type="GO" id="GO:0004519">
    <property type="term" value="F:endonuclease activity"/>
    <property type="evidence" value="ECO:0007669"/>
    <property type="project" value="UniProtKB-KW"/>
</dbReference>
<organism evidence="3 4">
    <name type="scientific">Winogradskyella jejuensis</name>
    <dbReference type="NCBI Taxonomy" id="1089305"/>
    <lineage>
        <taxon>Bacteria</taxon>
        <taxon>Pseudomonadati</taxon>
        <taxon>Bacteroidota</taxon>
        <taxon>Flavobacteriia</taxon>
        <taxon>Flavobacteriales</taxon>
        <taxon>Flavobacteriaceae</taxon>
        <taxon>Winogradskyella</taxon>
    </lineage>
</organism>
<dbReference type="PANTHER" id="PTHR34477:SF1">
    <property type="entry name" value="UPF0213 PROTEIN YHBQ"/>
    <property type="match status" value="1"/>
</dbReference>
<keyword evidence="3" id="KW-0378">Hydrolase</keyword>
<dbReference type="Pfam" id="PF01541">
    <property type="entry name" value="GIY-YIG"/>
    <property type="match status" value="1"/>
</dbReference>
<reference evidence="4" key="1">
    <citation type="submission" date="2016-11" db="EMBL/GenBank/DDBJ databases">
        <authorList>
            <person name="Varghese N."/>
            <person name="Submissions S."/>
        </authorList>
    </citation>
    <scope>NUCLEOTIDE SEQUENCE [LARGE SCALE GENOMIC DNA]</scope>
    <source>
        <strain evidence="4">DSM 25330</strain>
    </source>
</reference>
<protein>
    <submittedName>
        <fullName evidence="3">Putative endonuclease</fullName>
    </submittedName>
</protein>
<sequence>MKSYYVYILSCSDKTYYVGMTNDLERRIKQHQSGSNKFSYTAERLPVKLEWYLQCTNPSEAIKIEKQIKGWSRRKKTALIKENWDDLVLFSKNYTEYGTKINDD</sequence>
<comment type="similarity">
    <text evidence="1">Belongs to the UPF0213 family.</text>
</comment>
<dbReference type="AlphaFoldDB" id="A0A1M5ND15"/>
<dbReference type="Proteomes" id="UP000184522">
    <property type="component" value="Unassembled WGS sequence"/>
</dbReference>
<dbReference type="InterPro" id="IPR000305">
    <property type="entry name" value="GIY-YIG_endonuc"/>
</dbReference>
<name>A0A1M5ND15_9FLAO</name>
<keyword evidence="3" id="KW-0540">Nuclease</keyword>
<dbReference type="PANTHER" id="PTHR34477">
    <property type="entry name" value="UPF0213 PROTEIN YHBQ"/>
    <property type="match status" value="1"/>
</dbReference>
<gene>
    <name evidence="3" type="ORF">SAMN05444148_1153</name>
</gene>
<keyword evidence="4" id="KW-1185">Reference proteome</keyword>
<evidence type="ECO:0000313" key="4">
    <source>
        <dbReference type="Proteomes" id="UP000184522"/>
    </source>
</evidence>
<dbReference type="InterPro" id="IPR050190">
    <property type="entry name" value="UPF0213_domain"/>
</dbReference>
<dbReference type="SMART" id="SM00465">
    <property type="entry name" value="GIYc"/>
    <property type="match status" value="1"/>
</dbReference>
<dbReference type="Gene3D" id="3.40.1440.10">
    <property type="entry name" value="GIY-YIG endonuclease"/>
    <property type="match status" value="1"/>
</dbReference>
<dbReference type="PROSITE" id="PS50164">
    <property type="entry name" value="GIY_YIG"/>
    <property type="match status" value="1"/>
</dbReference>
<evidence type="ECO:0000259" key="2">
    <source>
        <dbReference type="PROSITE" id="PS50164"/>
    </source>
</evidence>
<keyword evidence="3" id="KW-0255">Endonuclease</keyword>
<dbReference type="RefSeq" id="WP_073084129.1">
    <property type="nucleotide sequence ID" value="NZ_FQWS01000001.1"/>
</dbReference>
<feature type="domain" description="GIY-YIG" evidence="2">
    <location>
        <begin position="2"/>
        <end position="78"/>
    </location>
</feature>